<proteinExistence type="predicted"/>
<reference evidence="1" key="1">
    <citation type="submission" date="2021-02" db="EMBL/GenBank/DDBJ databases">
        <authorList>
            <consortium name="DOE Joint Genome Institute"/>
            <person name="Ahrendt S."/>
            <person name="Looney B.P."/>
            <person name="Miyauchi S."/>
            <person name="Morin E."/>
            <person name="Drula E."/>
            <person name="Courty P.E."/>
            <person name="Chicoki N."/>
            <person name="Fauchery L."/>
            <person name="Kohler A."/>
            <person name="Kuo A."/>
            <person name="Labutti K."/>
            <person name="Pangilinan J."/>
            <person name="Lipzen A."/>
            <person name="Riley R."/>
            <person name="Andreopoulos W."/>
            <person name="He G."/>
            <person name="Johnson J."/>
            <person name="Barry K.W."/>
            <person name="Grigoriev I.V."/>
            <person name="Nagy L."/>
            <person name="Hibbett D."/>
            <person name="Henrissat B."/>
            <person name="Matheny P.B."/>
            <person name="Labbe J."/>
            <person name="Martin F."/>
        </authorList>
    </citation>
    <scope>NUCLEOTIDE SEQUENCE</scope>
    <source>
        <strain evidence="1">EC-137</strain>
    </source>
</reference>
<dbReference type="EMBL" id="MU273467">
    <property type="protein sequence ID" value="KAI0036869.1"/>
    <property type="molecule type" value="Genomic_DNA"/>
</dbReference>
<protein>
    <submittedName>
        <fullName evidence="1">Uncharacterized protein</fullName>
    </submittedName>
</protein>
<gene>
    <name evidence="1" type="ORF">K488DRAFT_81613</name>
</gene>
<sequence length="523" mass="58555">MSMTVSHVCARWRNLAFSSGELWQYIPVHLGERWTTLALQRSDPFPISFSLPRKLEPRGNLETFWSSVCRAILLALRQMHRARHIDFPIDTIMAHETVDSALIEDYENILETAAAPLLHTLILSRSDHLHWRPARLLAGGALPELRHVEIFGFRQVPELGDGSALPNLIGLSCSGFPHITTLPSPPPLTSLEFGDAILSSARYQDVIDMLSALPTLETLKIRHFPSRLPSYLENQAMPKDTRVVELPKLRCLDFKASLTGRDPWLWCPVVDNLAFPAQTNVRLGGEVGIVQSTINQFLSSSFLAADAGRMQYSSVRISASVRRSASGLEGKIIQFSFTAGAEQAREQSAIIGSFELALTEHYPNPRFFVEATFFVLDHPTFRNRISSVQFDPSCFDFRYFRTGAIVYPFHGTRTLSLGGTSTDEFLTCLIRLPGRDFFCHLDNIMLVEVTVRLACDASTGGSEEHSTEERTFTLLQMALCTRRTDETPIRRLAFARSVVDDKAIEALRELVDVLECVESTAVV</sequence>
<reference evidence="1" key="2">
    <citation type="journal article" date="2022" name="New Phytol.">
        <title>Evolutionary transition to the ectomycorrhizal habit in the genomes of a hyperdiverse lineage of mushroom-forming fungi.</title>
        <authorList>
            <person name="Looney B."/>
            <person name="Miyauchi S."/>
            <person name="Morin E."/>
            <person name="Drula E."/>
            <person name="Courty P.E."/>
            <person name="Kohler A."/>
            <person name="Kuo A."/>
            <person name="LaButti K."/>
            <person name="Pangilinan J."/>
            <person name="Lipzen A."/>
            <person name="Riley R."/>
            <person name="Andreopoulos W."/>
            <person name="He G."/>
            <person name="Johnson J."/>
            <person name="Nolan M."/>
            <person name="Tritt A."/>
            <person name="Barry K.W."/>
            <person name="Grigoriev I.V."/>
            <person name="Nagy L.G."/>
            <person name="Hibbett D."/>
            <person name="Henrissat B."/>
            <person name="Matheny P.B."/>
            <person name="Labbe J."/>
            <person name="Martin F.M."/>
        </authorList>
    </citation>
    <scope>NUCLEOTIDE SEQUENCE</scope>
    <source>
        <strain evidence="1">EC-137</strain>
    </source>
</reference>
<evidence type="ECO:0000313" key="2">
    <source>
        <dbReference type="Proteomes" id="UP000814128"/>
    </source>
</evidence>
<accession>A0ACB8QYE5</accession>
<keyword evidence="2" id="KW-1185">Reference proteome</keyword>
<comment type="caution">
    <text evidence="1">The sequence shown here is derived from an EMBL/GenBank/DDBJ whole genome shotgun (WGS) entry which is preliminary data.</text>
</comment>
<dbReference type="Proteomes" id="UP000814128">
    <property type="component" value="Unassembled WGS sequence"/>
</dbReference>
<name>A0ACB8QYE5_9AGAM</name>
<evidence type="ECO:0000313" key="1">
    <source>
        <dbReference type="EMBL" id="KAI0036869.1"/>
    </source>
</evidence>
<organism evidence="1 2">
    <name type="scientific">Vararia minispora EC-137</name>
    <dbReference type="NCBI Taxonomy" id="1314806"/>
    <lineage>
        <taxon>Eukaryota</taxon>
        <taxon>Fungi</taxon>
        <taxon>Dikarya</taxon>
        <taxon>Basidiomycota</taxon>
        <taxon>Agaricomycotina</taxon>
        <taxon>Agaricomycetes</taxon>
        <taxon>Russulales</taxon>
        <taxon>Lachnocladiaceae</taxon>
        <taxon>Vararia</taxon>
    </lineage>
</organism>